<comment type="caution">
    <text evidence="1">The sequence shown here is derived from an EMBL/GenBank/DDBJ whole genome shotgun (WGS) entry which is preliminary data.</text>
</comment>
<protein>
    <recommendedName>
        <fullName evidence="3">Nucleotidyltransferase</fullName>
    </recommendedName>
</protein>
<dbReference type="EMBL" id="JAYWVC010000054">
    <property type="protein sequence ID" value="MED7823823.1"/>
    <property type="molecule type" value="Genomic_DNA"/>
</dbReference>
<accession>A0ABU7FJ29</accession>
<reference evidence="1" key="1">
    <citation type="submission" date="2024-01" db="EMBL/GenBank/DDBJ databases">
        <title>First draft genome sequence data of TA4-1, the type strain of Gram-positive actinobacterium Streptomyces chiangmaiensis.</title>
        <authorList>
            <person name="Yasawong M."/>
            <person name="Nantapong N."/>
        </authorList>
    </citation>
    <scope>NUCLEOTIDE SEQUENCE</scope>
    <source>
        <strain evidence="1">TA4-1</strain>
    </source>
</reference>
<keyword evidence="2" id="KW-1185">Reference proteome</keyword>
<proteinExistence type="predicted"/>
<gene>
    <name evidence="1" type="ORF">VXC91_18010</name>
</gene>
<organism evidence="1 2">
    <name type="scientific">Streptomyces chiangmaiensis</name>
    <dbReference type="NCBI Taxonomy" id="766497"/>
    <lineage>
        <taxon>Bacteria</taxon>
        <taxon>Bacillati</taxon>
        <taxon>Actinomycetota</taxon>
        <taxon>Actinomycetes</taxon>
        <taxon>Kitasatosporales</taxon>
        <taxon>Streptomycetaceae</taxon>
        <taxon>Streptomyces</taxon>
    </lineage>
</organism>
<evidence type="ECO:0000313" key="1">
    <source>
        <dbReference type="EMBL" id="MED7823823.1"/>
    </source>
</evidence>
<name>A0ABU7FJ29_9ACTN</name>
<dbReference type="Proteomes" id="UP001333996">
    <property type="component" value="Unassembled WGS sequence"/>
</dbReference>
<evidence type="ECO:0008006" key="3">
    <source>
        <dbReference type="Google" id="ProtNLM"/>
    </source>
</evidence>
<dbReference type="RefSeq" id="WP_329508280.1">
    <property type="nucleotide sequence ID" value="NZ_BAAAYZ010000021.1"/>
</dbReference>
<evidence type="ECO:0000313" key="2">
    <source>
        <dbReference type="Proteomes" id="UP001333996"/>
    </source>
</evidence>
<sequence>MVVAEAPHLYTGLGALYERELDAHDVGAVMLTHKWQPADLLAPHSDIDVRVLLPRPPADWEEWNHRLAAAHTASVGREISHRRLLEHPPGFAFTVAEADGRLVSAPELATWSLISGSARDFQRWKSRAQMAPWCEVDERFYQGILKARLGGRYQLAADSTDNVVEDITAYRRHCVAWHYLAPCWFAAAALATRTRCPGKTAALTQWRPDGLDGYAELFLRHAEDQPDARPLSPRHLLRTAHVALEAAMRRIPDTDRTADQADEHAHPDCPDWVMTAGMLRVRVARWLYYLDPPPGVATDYLIRREEKELRSAARTLTALAANEVTSAQRLAARMATLIPTGPTTADTLRTSLALWHRQKSTVEDFLSLTTSDIHP</sequence>